<dbReference type="InterPro" id="IPR036465">
    <property type="entry name" value="vWFA_dom_sf"/>
</dbReference>
<dbReference type="Gene3D" id="3.40.50.410">
    <property type="entry name" value="von Willebrand factor, type A domain"/>
    <property type="match status" value="1"/>
</dbReference>
<dbReference type="Pfam" id="PF13768">
    <property type="entry name" value="VWA_3"/>
    <property type="match status" value="1"/>
</dbReference>
<name>A0ABN7WZ78_GIGMA</name>
<dbReference type="PANTHER" id="PTHR45737:SF6">
    <property type="entry name" value="VON WILLEBRAND FACTOR A DOMAIN-CONTAINING PROTEIN 5A"/>
    <property type="match status" value="1"/>
</dbReference>
<gene>
    <name evidence="2" type="ORF">GMARGA_LOCUS37015</name>
</gene>
<accession>A0ABN7WZ78</accession>
<evidence type="ECO:0000313" key="2">
    <source>
        <dbReference type="EMBL" id="CAG8844290.1"/>
    </source>
</evidence>
<feature type="non-terminal residue" evidence="2">
    <location>
        <position position="256"/>
    </location>
</feature>
<feature type="domain" description="VIT" evidence="1">
    <location>
        <begin position="1"/>
        <end position="56"/>
    </location>
</feature>
<feature type="non-terminal residue" evidence="2">
    <location>
        <position position="1"/>
    </location>
</feature>
<evidence type="ECO:0000313" key="3">
    <source>
        <dbReference type="Proteomes" id="UP000789901"/>
    </source>
</evidence>
<dbReference type="EMBL" id="CAJVQB010075355">
    <property type="protein sequence ID" value="CAG8844290.1"/>
    <property type="molecule type" value="Genomic_DNA"/>
</dbReference>
<keyword evidence="3" id="KW-1185">Reference proteome</keyword>
<dbReference type="InterPro" id="IPR013694">
    <property type="entry name" value="VIT"/>
</dbReference>
<dbReference type="PROSITE" id="PS51468">
    <property type="entry name" value="VIT"/>
    <property type="match status" value="1"/>
</dbReference>
<sequence length="256" mass="29197">NIKEAKQVAKEYDEVIQEGHGAFLLEEHLPDIFQCSVELTHGTESESIRFVFLIAITPRYGSSGYSSAKKLIPDKMSYSDKINLAEQITHLEKDSYAFYGDQLCYAYFSTKVVINEIMSELIFVIDRSGSMEGEPIKKVSEAFQLLLHSLPEDCLFNVSQPYSEGSFSKALKHAQEMITNYGGIEIYNPLKWAFENSRNNMPTFIFLLIYGQVYKVDQISELFKSNEEKKKDNLRFFSIRIGDSISNNLVESASRA</sequence>
<organism evidence="2 3">
    <name type="scientific">Gigaspora margarita</name>
    <dbReference type="NCBI Taxonomy" id="4874"/>
    <lineage>
        <taxon>Eukaryota</taxon>
        <taxon>Fungi</taxon>
        <taxon>Fungi incertae sedis</taxon>
        <taxon>Mucoromycota</taxon>
        <taxon>Glomeromycotina</taxon>
        <taxon>Glomeromycetes</taxon>
        <taxon>Diversisporales</taxon>
        <taxon>Gigasporaceae</taxon>
        <taxon>Gigaspora</taxon>
    </lineage>
</organism>
<dbReference type="Proteomes" id="UP000789901">
    <property type="component" value="Unassembled WGS sequence"/>
</dbReference>
<reference evidence="2 3" key="1">
    <citation type="submission" date="2021-06" db="EMBL/GenBank/DDBJ databases">
        <authorList>
            <person name="Kallberg Y."/>
            <person name="Tangrot J."/>
            <person name="Rosling A."/>
        </authorList>
    </citation>
    <scope>NUCLEOTIDE SEQUENCE [LARGE SCALE GENOMIC DNA]</scope>
    <source>
        <strain evidence="2 3">120-4 pot B 10/14</strain>
    </source>
</reference>
<protein>
    <submittedName>
        <fullName evidence="2">46039_t:CDS:1</fullName>
    </submittedName>
</protein>
<comment type="caution">
    <text evidence="2">The sequence shown here is derived from an EMBL/GenBank/DDBJ whole genome shotgun (WGS) entry which is preliminary data.</text>
</comment>
<dbReference type="PANTHER" id="PTHR45737">
    <property type="entry name" value="VON WILLEBRAND FACTOR A DOMAIN-CONTAINING PROTEIN 5A"/>
    <property type="match status" value="1"/>
</dbReference>
<evidence type="ECO:0000259" key="1">
    <source>
        <dbReference type="PROSITE" id="PS51468"/>
    </source>
</evidence>
<dbReference type="InterPro" id="IPR002035">
    <property type="entry name" value="VWF_A"/>
</dbReference>
<proteinExistence type="predicted"/>
<dbReference type="SUPFAM" id="SSF53300">
    <property type="entry name" value="vWA-like"/>
    <property type="match status" value="1"/>
</dbReference>